<dbReference type="EMBL" id="SMRT01000028">
    <property type="protein sequence ID" value="TDF91339.1"/>
    <property type="molecule type" value="Genomic_DNA"/>
</dbReference>
<evidence type="ECO:0000313" key="3">
    <source>
        <dbReference type="EMBL" id="TDF91339.1"/>
    </source>
</evidence>
<organism evidence="3 4">
    <name type="scientific">Paenibacillus piri</name>
    <dbReference type="NCBI Taxonomy" id="2547395"/>
    <lineage>
        <taxon>Bacteria</taxon>
        <taxon>Bacillati</taxon>
        <taxon>Bacillota</taxon>
        <taxon>Bacilli</taxon>
        <taxon>Bacillales</taxon>
        <taxon>Paenibacillaceae</taxon>
        <taxon>Paenibacillus</taxon>
    </lineage>
</organism>
<dbReference type="Pfam" id="PF03795">
    <property type="entry name" value="YCII"/>
    <property type="match status" value="1"/>
</dbReference>
<comment type="similarity">
    <text evidence="1">Belongs to the YciI family.</text>
</comment>
<dbReference type="AlphaFoldDB" id="A0A4R5K8Q7"/>
<dbReference type="Gene3D" id="3.30.70.1060">
    <property type="entry name" value="Dimeric alpha+beta barrel"/>
    <property type="match status" value="1"/>
</dbReference>
<dbReference type="PANTHER" id="PTHR35174:SF4">
    <property type="entry name" value="BLL7163 PROTEIN"/>
    <property type="match status" value="1"/>
</dbReference>
<evidence type="ECO:0000256" key="1">
    <source>
        <dbReference type="ARBA" id="ARBA00007689"/>
    </source>
</evidence>
<keyword evidence="4" id="KW-1185">Reference proteome</keyword>
<sequence>MRFMLIIKATGYSEAGVYHSQEHTDAMMAYKKSLARVGALLAAEELRPSSSGMRICYPLAGGEPEIQAGPFPVDQELVAEYTVIDVRSENEALKWALRMPVPAGRECTIEIRGLEENANSLSQSGMQTMEADLQDHLHMLRRL</sequence>
<name>A0A4R5K8Q7_9BACL</name>
<dbReference type="SUPFAM" id="SSF54909">
    <property type="entry name" value="Dimeric alpha+beta barrel"/>
    <property type="match status" value="1"/>
</dbReference>
<dbReference type="OrthoDB" id="9795306at2"/>
<comment type="caution">
    <text evidence="3">The sequence shown here is derived from an EMBL/GenBank/DDBJ whole genome shotgun (WGS) entry which is preliminary data.</text>
</comment>
<dbReference type="PANTHER" id="PTHR35174">
    <property type="entry name" value="BLL7171 PROTEIN-RELATED"/>
    <property type="match status" value="1"/>
</dbReference>
<accession>A0A4R5K8Q7</accession>
<dbReference type="InterPro" id="IPR005545">
    <property type="entry name" value="YCII"/>
</dbReference>
<evidence type="ECO:0000259" key="2">
    <source>
        <dbReference type="Pfam" id="PF03795"/>
    </source>
</evidence>
<dbReference type="InterPro" id="IPR011008">
    <property type="entry name" value="Dimeric_a/b-barrel"/>
</dbReference>
<protein>
    <submittedName>
        <fullName evidence="3">YciI family protein</fullName>
    </submittedName>
</protein>
<feature type="domain" description="YCII-related" evidence="2">
    <location>
        <begin position="1"/>
        <end position="102"/>
    </location>
</feature>
<gene>
    <name evidence="3" type="ORF">E1757_32945</name>
</gene>
<evidence type="ECO:0000313" key="4">
    <source>
        <dbReference type="Proteomes" id="UP000295636"/>
    </source>
</evidence>
<proteinExistence type="inferred from homology"/>
<reference evidence="3 4" key="1">
    <citation type="submission" date="2019-03" db="EMBL/GenBank/DDBJ databases">
        <title>This is whole genome sequence of Paenibacillus sp MS74 strain.</title>
        <authorList>
            <person name="Trinh H.N."/>
        </authorList>
    </citation>
    <scope>NUCLEOTIDE SEQUENCE [LARGE SCALE GENOMIC DNA]</scope>
    <source>
        <strain evidence="3 4">MS74</strain>
    </source>
</reference>
<dbReference type="Proteomes" id="UP000295636">
    <property type="component" value="Unassembled WGS sequence"/>
</dbReference>